<proteinExistence type="predicted"/>
<sequence length="116" mass="13179">MLKWLIHRASHRSTGPERLAEHALRELRLELYRAEQGIFDAHMRADYYRSRIVFCEEVLKKGIEQVSDVRRAYQEISPRLRSELKPSGGQPVVSSEPVATPPDPAVSRPVFAARGG</sequence>
<organism evidence="2 3">
    <name type="scientific">Paraburkholderia azotifigens</name>
    <dbReference type="NCBI Taxonomy" id="2057004"/>
    <lineage>
        <taxon>Bacteria</taxon>
        <taxon>Pseudomonadati</taxon>
        <taxon>Pseudomonadota</taxon>
        <taxon>Betaproteobacteria</taxon>
        <taxon>Burkholderiales</taxon>
        <taxon>Burkholderiaceae</taxon>
        <taxon>Paraburkholderia</taxon>
    </lineage>
</organism>
<reference evidence="2 3" key="1">
    <citation type="submission" date="2024-01" db="EMBL/GenBank/DDBJ databases">
        <title>The diversity of rhizobia nodulating Mimosa spp. in eleven states of Brazil covering several biomes is determined by host plant, location, and edaphic factors.</title>
        <authorList>
            <person name="Rouws L."/>
            <person name="Barauna A."/>
            <person name="Beukes C."/>
            <person name="De Faria S.M."/>
            <person name="Gross E."/>
            <person name="Dos Reis Junior F.B."/>
            <person name="Simon M."/>
            <person name="Maluk M."/>
            <person name="Odee D.W."/>
            <person name="Kenicer G."/>
            <person name="Young J.P.W."/>
            <person name="Reis V.M."/>
            <person name="Zilli J."/>
            <person name="James E.K."/>
        </authorList>
    </citation>
    <scope>NUCLEOTIDE SEQUENCE [LARGE SCALE GENOMIC DNA]</scope>
    <source>
        <strain evidence="2 3">JPY530</strain>
    </source>
</reference>
<evidence type="ECO:0000313" key="2">
    <source>
        <dbReference type="EMBL" id="MEM5341296.1"/>
    </source>
</evidence>
<accession>A0ABU9R2N4</accession>
<dbReference type="EMBL" id="JAZHGA010000010">
    <property type="protein sequence ID" value="MEM5341296.1"/>
    <property type="molecule type" value="Genomic_DNA"/>
</dbReference>
<comment type="caution">
    <text evidence="2">The sequence shown here is derived from an EMBL/GenBank/DDBJ whole genome shotgun (WGS) entry which is preliminary data.</text>
</comment>
<keyword evidence="3" id="KW-1185">Reference proteome</keyword>
<dbReference type="Proteomes" id="UP001481677">
    <property type="component" value="Unassembled WGS sequence"/>
</dbReference>
<feature type="region of interest" description="Disordered" evidence="1">
    <location>
        <begin position="80"/>
        <end position="116"/>
    </location>
</feature>
<evidence type="ECO:0000313" key="3">
    <source>
        <dbReference type="Proteomes" id="UP001481677"/>
    </source>
</evidence>
<dbReference type="RefSeq" id="WP_231516449.1">
    <property type="nucleotide sequence ID" value="NZ_JAZHFZ010000008.1"/>
</dbReference>
<evidence type="ECO:0000256" key="1">
    <source>
        <dbReference type="SAM" id="MobiDB-lite"/>
    </source>
</evidence>
<gene>
    <name evidence="2" type="ORF">V4C56_16895</name>
</gene>
<protein>
    <submittedName>
        <fullName evidence="2">Uncharacterized protein</fullName>
    </submittedName>
</protein>
<name>A0ABU9R2N4_9BURK</name>